<protein>
    <submittedName>
        <fullName evidence="1">Uncharacterized protein</fullName>
    </submittedName>
</protein>
<name>A0A9P0MJ41_ACAOB</name>
<keyword evidence="2" id="KW-1185">Reference proteome</keyword>
<dbReference type="Proteomes" id="UP001152888">
    <property type="component" value="Unassembled WGS sequence"/>
</dbReference>
<comment type="caution">
    <text evidence="1">The sequence shown here is derived from an EMBL/GenBank/DDBJ whole genome shotgun (WGS) entry which is preliminary data.</text>
</comment>
<reference evidence="1" key="1">
    <citation type="submission" date="2022-03" db="EMBL/GenBank/DDBJ databases">
        <authorList>
            <person name="Sayadi A."/>
        </authorList>
    </citation>
    <scope>NUCLEOTIDE SEQUENCE</scope>
</reference>
<proteinExistence type="predicted"/>
<dbReference type="AlphaFoldDB" id="A0A9P0MJ41"/>
<evidence type="ECO:0000313" key="1">
    <source>
        <dbReference type="EMBL" id="CAH2014329.1"/>
    </source>
</evidence>
<sequence length="26" mass="3089">MITTEILQQSQPAYLTLVYCRYVIKI</sequence>
<organism evidence="1 2">
    <name type="scientific">Acanthoscelides obtectus</name>
    <name type="common">Bean weevil</name>
    <name type="synonym">Bruchus obtectus</name>
    <dbReference type="NCBI Taxonomy" id="200917"/>
    <lineage>
        <taxon>Eukaryota</taxon>
        <taxon>Metazoa</taxon>
        <taxon>Ecdysozoa</taxon>
        <taxon>Arthropoda</taxon>
        <taxon>Hexapoda</taxon>
        <taxon>Insecta</taxon>
        <taxon>Pterygota</taxon>
        <taxon>Neoptera</taxon>
        <taxon>Endopterygota</taxon>
        <taxon>Coleoptera</taxon>
        <taxon>Polyphaga</taxon>
        <taxon>Cucujiformia</taxon>
        <taxon>Chrysomeloidea</taxon>
        <taxon>Chrysomelidae</taxon>
        <taxon>Bruchinae</taxon>
        <taxon>Bruchini</taxon>
        <taxon>Acanthoscelides</taxon>
    </lineage>
</organism>
<evidence type="ECO:0000313" key="2">
    <source>
        <dbReference type="Proteomes" id="UP001152888"/>
    </source>
</evidence>
<dbReference type="EMBL" id="CAKOFQ010008473">
    <property type="protein sequence ID" value="CAH2014329.1"/>
    <property type="molecule type" value="Genomic_DNA"/>
</dbReference>
<gene>
    <name evidence="1" type="ORF">ACAOBT_LOCUS34037</name>
</gene>
<accession>A0A9P0MJ41</accession>